<accession>A0AC61MPK5</accession>
<evidence type="ECO:0000313" key="1">
    <source>
        <dbReference type="EMBL" id="QQK07492.1"/>
    </source>
</evidence>
<reference evidence="1 2" key="1">
    <citation type="journal article" date="2022" name="Int. J. Syst. Evol. Microbiol.">
        <title>Miniphocaeibacter halophilus sp. nov., an ammonium-tolerant acetate-producing bacterium isolated from a biogas system.</title>
        <authorList>
            <person name="Schnurer A."/>
            <person name="Singh A."/>
            <person name="Bi S."/>
            <person name="Qiao W."/>
            <person name="Westerholm M."/>
        </authorList>
    </citation>
    <scope>NUCLEOTIDE SEQUENCE [LARGE SCALE GENOMIC DNA]</scope>
    <source>
        <strain evidence="1 2">AMB_01</strain>
    </source>
</reference>
<dbReference type="Proteomes" id="UP000595814">
    <property type="component" value="Chromosome"/>
</dbReference>
<evidence type="ECO:0000313" key="2">
    <source>
        <dbReference type="Proteomes" id="UP000595814"/>
    </source>
</evidence>
<dbReference type="EMBL" id="CP066744">
    <property type="protein sequence ID" value="QQK07492.1"/>
    <property type="molecule type" value="Genomic_DNA"/>
</dbReference>
<organism evidence="1 2">
    <name type="scientific">Miniphocaeibacter halophilus</name>
    <dbReference type="NCBI Taxonomy" id="2931922"/>
    <lineage>
        <taxon>Bacteria</taxon>
        <taxon>Bacillati</taxon>
        <taxon>Bacillota</taxon>
        <taxon>Tissierellia</taxon>
        <taxon>Tissierellales</taxon>
        <taxon>Peptoniphilaceae</taxon>
        <taxon>Miniphocaeibacter</taxon>
    </lineage>
</organism>
<keyword evidence="2" id="KW-1185">Reference proteome</keyword>
<proteinExistence type="predicted"/>
<protein>
    <submittedName>
        <fullName evidence="1">ROK family protein</fullName>
    </submittedName>
</protein>
<name>A0AC61MPK5_9FIRM</name>
<sequence>MKKVIGIDIGGTKINSAVIAEDGSIVESYTVATEAHLGRDEVIKRIVDSINKLITPEILSIGIATAGFIDSDNGIIVFAGNIEGWTGLNLKEEIEKHVDIPVFVDNDANLAALAEKWVGSAQKYKNFIMLTMGTGLGGAIYDERIGFWQGSHYQGAELGHMVMYPNGRLCTCNQKGCAEKYVAGSSLSINYKELTGMDLRGPEIIERLNTDDNAKKALKKLAIDLGVYLSTIKNIFDPEAVIIGGGFINTSTYWWDDAINSYKEYCNRPVGMEIKPAEFLNDAGVIGAGKLAFDKI</sequence>
<gene>
    <name evidence="1" type="ORF">JFY71_09340</name>
</gene>